<dbReference type="AlphaFoldDB" id="A0AAD4ZMX8"/>
<accession>A0AAD4ZMX8</accession>
<comment type="caution">
    <text evidence="2">The sequence shown here is derived from an EMBL/GenBank/DDBJ whole genome shotgun (WGS) entry which is preliminary data.</text>
</comment>
<evidence type="ECO:0000259" key="1">
    <source>
        <dbReference type="Pfam" id="PF14291"/>
    </source>
</evidence>
<protein>
    <recommendedName>
        <fullName evidence="1">DUF4371 domain-containing protein</fullName>
    </recommendedName>
</protein>
<organism evidence="2 3">
    <name type="scientific">Prunus dulcis</name>
    <name type="common">Almond</name>
    <name type="synonym">Amygdalus dulcis</name>
    <dbReference type="NCBI Taxonomy" id="3755"/>
    <lineage>
        <taxon>Eukaryota</taxon>
        <taxon>Viridiplantae</taxon>
        <taxon>Streptophyta</taxon>
        <taxon>Embryophyta</taxon>
        <taxon>Tracheophyta</taxon>
        <taxon>Spermatophyta</taxon>
        <taxon>Magnoliopsida</taxon>
        <taxon>eudicotyledons</taxon>
        <taxon>Gunneridae</taxon>
        <taxon>Pentapetalae</taxon>
        <taxon>rosids</taxon>
        <taxon>fabids</taxon>
        <taxon>Rosales</taxon>
        <taxon>Rosaceae</taxon>
        <taxon>Amygdaloideae</taxon>
        <taxon>Amygdaleae</taxon>
        <taxon>Prunus</taxon>
    </lineage>
</organism>
<keyword evidence="3" id="KW-1185">Reference proteome</keyword>
<feature type="domain" description="DUF4371" evidence="1">
    <location>
        <begin position="137"/>
        <end position="213"/>
    </location>
</feature>
<gene>
    <name evidence="2" type="ORF">L3X38_003873</name>
</gene>
<reference evidence="2 3" key="1">
    <citation type="journal article" date="2022" name="G3 (Bethesda)">
        <title>Whole-genome sequence and methylome profiling of the almond [Prunus dulcis (Mill.) D.A. Webb] cultivar 'Nonpareil'.</title>
        <authorList>
            <person name="D'Amico-Willman K.M."/>
            <person name="Ouma W.Z."/>
            <person name="Meulia T."/>
            <person name="Sideli G.M."/>
            <person name="Gradziel T.M."/>
            <person name="Fresnedo-Ramirez J."/>
        </authorList>
    </citation>
    <scope>NUCLEOTIDE SEQUENCE [LARGE SCALE GENOMIC DNA]</scope>
    <source>
        <strain evidence="2">Clone GOH B32 T37-40</strain>
    </source>
</reference>
<name>A0AAD4ZMX8_PRUDU</name>
<evidence type="ECO:0000313" key="2">
    <source>
        <dbReference type="EMBL" id="KAI5350982.1"/>
    </source>
</evidence>
<dbReference type="PANTHER" id="PTHR45749:SF36">
    <property type="entry name" value="ZINC FINGER MYM-TYPE PROTEIN 1-LIKE"/>
    <property type="match status" value="1"/>
</dbReference>
<dbReference type="Proteomes" id="UP001054821">
    <property type="component" value="Chromosome 1"/>
</dbReference>
<dbReference type="PANTHER" id="PTHR45749">
    <property type="match status" value="1"/>
</dbReference>
<evidence type="ECO:0000313" key="3">
    <source>
        <dbReference type="Proteomes" id="UP001054821"/>
    </source>
</evidence>
<dbReference type="Pfam" id="PF14291">
    <property type="entry name" value="DUF4371"/>
    <property type="match status" value="1"/>
</dbReference>
<dbReference type="EMBL" id="JAJFAZ020000001">
    <property type="protein sequence ID" value="KAI5350982.1"/>
    <property type="molecule type" value="Genomic_DNA"/>
</dbReference>
<dbReference type="InterPro" id="IPR025398">
    <property type="entry name" value="DUF4371"/>
</dbReference>
<sequence length="216" mass="24309">MVSTEAPKFIVENNFLAGDFQVKPVSDQAEHISIGDVMERYFKRRFASTTSSSDNVGSSSSRDVGISGYVDSSKESELQDILANLIANPRLRPQMLDYDPNIRDEICQGCSDAFTEMDFRNWKKKDKIRQHVGVVGTSLDCVRFLLRQGLPFRGHDESHTSSKKGNYLELLQFLADHDEKVQVVVLENALRNLKLIAPTIQKDLVNACATETIKQL</sequence>
<proteinExistence type="predicted"/>